<evidence type="ECO:0000256" key="8">
    <source>
        <dbReference type="HAMAP-Rule" id="MF_00222"/>
    </source>
</evidence>
<dbReference type="Pfam" id="PF01488">
    <property type="entry name" value="Shikimate_DH"/>
    <property type="match status" value="1"/>
</dbReference>
<accession>A0A0A2TG86</accession>
<dbReference type="EMBL" id="AVBF01000017">
    <property type="protein sequence ID" value="KGP73126.1"/>
    <property type="molecule type" value="Genomic_DNA"/>
</dbReference>
<dbReference type="InterPro" id="IPR036291">
    <property type="entry name" value="NAD(P)-bd_dom_sf"/>
</dbReference>
<dbReference type="AlphaFoldDB" id="A0A0A2TG86"/>
<keyword evidence="6 8" id="KW-0057">Aromatic amino acid biosynthesis</keyword>
<gene>
    <name evidence="8" type="primary">aroE</name>
    <name evidence="12" type="ORF">N782_07080</name>
</gene>
<reference evidence="12 13" key="1">
    <citation type="journal article" date="2015" name="Stand. Genomic Sci.">
        <title>High quality draft genome sequence of the moderately halophilic bacterium Pontibacillus yanchengensis Y32(T) and comparison among Pontibacillus genomes.</title>
        <authorList>
            <person name="Huang J."/>
            <person name="Qiao Z.X."/>
            <person name="Tang J.W."/>
            <person name="Wang G."/>
        </authorList>
    </citation>
    <scope>NUCLEOTIDE SEQUENCE [LARGE SCALE GENOMIC DNA]</scope>
    <source>
        <strain evidence="12 13">Y32</strain>
    </source>
</reference>
<comment type="caution">
    <text evidence="8">Lacks conserved residue(s) required for the propagation of feature annotation.</text>
</comment>
<comment type="function">
    <text evidence="8">Involved in the biosynthesis of the chorismate, which leads to the biosynthesis of aromatic amino acids. Catalyzes the reversible NADPH linked reduction of 3-dehydroshikimate (DHSA) to yield shikimate (SA).</text>
</comment>
<dbReference type="Pfam" id="PF18317">
    <property type="entry name" value="SDH_C"/>
    <property type="match status" value="1"/>
</dbReference>
<dbReference type="CDD" id="cd01065">
    <property type="entry name" value="NAD_bind_Shikimate_DH"/>
    <property type="match status" value="1"/>
</dbReference>
<keyword evidence="4 8" id="KW-0521">NADP</keyword>
<evidence type="ECO:0000256" key="7">
    <source>
        <dbReference type="ARBA" id="ARBA00049442"/>
    </source>
</evidence>
<feature type="binding site" evidence="8">
    <location>
        <position position="220"/>
    </location>
    <ligand>
        <name>NADP(+)</name>
        <dbReference type="ChEBI" id="CHEBI:58349"/>
    </ligand>
</feature>
<evidence type="ECO:0000256" key="3">
    <source>
        <dbReference type="ARBA" id="ARBA00022605"/>
    </source>
</evidence>
<dbReference type="HAMAP" id="MF_00222">
    <property type="entry name" value="Shikimate_DH_AroE"/>
    <property type="match status" value="1"/>
</dbReference>
<dbReference type="Gene3D" id="3.40.50.720">
    <property type="entry name" value="NAD(P)-binding Rossmann-like Domain"/>
    <property type="match status" value="1"/>
</dbReference>
<dbReference type="GO" id="GO:0005829">
    <property type="term" value="C:cytosol"/>
    <property type="evidence" value="ECO:0007669"/>
    <property type="project" value="TreeGrafter"/>
</dbReference>
<dbReference type="Gene3D" id="3.40.50.10860">
    <property type="entry name" value="Leucine Dehydrogenase, chain A, domain 1"/>
    <property type="match status" value="1"/>
</dbReference>
<keyword evidence="5 8" id="KW-0560">Oxidoreductase</keyword>
<comment type="caution">
    <text evidence="12">The sequence shown here is derived from an EMBL/GenBank/DDBJ whole genome shotgun (WGS) entry which is preliminary data.</text>
</comment>
<dbReference type="GO" id="GO:0050661">
    <property type="term" value="F:NADP binding"/>
    <property type="evidence" value="ECO:0007669"/>
    <property type="project" value="InterPro"/>
</dbReference>
<protein>
    <recommendedName>
        <fullName evidence="2 8">Shikimate dehydrogenase (NADP(+))</fullName>
        <shortName evidence="8">SDH</shortName>
        <ecNumber evidence="2 8">1.1.1.25</ecNumber>
    </recommendedName>
</protein>
<dbReference type="InterPro" id="IPR046346">
    <property type="entry name" value="Aminoacid_DH-like_N_sf"/>
</dbReference>
<feature type="binding site" evidence="8">
    <location>
        <position position="62"/>
    </location>
    <ligand>
        <name>shikimate</name>
        <dbReference type="ChEBI" id="CHEBI:36208"/>
    </ligand>
</feature>
<feature type="domain" description="Shikimate dehydrogenase substrate binding N-terminal" evidence="10">
    <location>
        <begin position="7"/>
        <end position="89"/>
    </location>
</feature>
<comment type="pathway">
    <text evidence="1 8">Metabolic intermediate biosynthesis; chorismate biosynthesis; chorismate from D-erythrose 4-phosphate and phosphoenolpyruvate: step 4/7.</text>
</comment>
<feature type="binding site" evidence="8">
    <location>
        <begin position="128"/>
        <end position="132"/>
    </location>
    <ligand>
        <name>NADP(+)</name>
        <dbReference type="ChEBI" id="CHEBI:58349"/>
    </ligand>
</feature>
<comment type="similarity">
    <text evidence="8">Belongs to the shikimate dehydrogenase family.</text>
</comment>
<dbReference type="InterPro" id="IPR011342">
    <property type="entry name" value="Shikimate_DH"/>
</dbReference>
<name>A0A0A2TG86_9BACI</name>
<dbReference type="GO" id="GO:0008652">
    <property type="term" value="P:amino acid biosynthetic process"/>
    <property type="evidence" value="ECO:0007669"/>
    <property type="project" value="UniProtKB-KW"/>
</dbReference>
<evidence type="ECO:0000259" key="11">
    <source>
        <dbReference type="Pfam" id="PF18317"/>
    </source>
</evidence>
<dbReference type="Proteomes" id="UP000030147">
    <property type="component" value="Unassembled WGS sequence"/>
</dbReference>
<dbReference type="InterPro" id="IPR013708">
    <property type="entry name" value="Shikimate_DH-bd_N"/>
</dbReference>
<dbReference type="InterPro" id="IPR041121">
    <property type="entry name" value="SDH_C"/>
</dbReference>
<feature type="domain" description="SDH C-terminal" evidence="11">
    <location>
        <begin position="243"/>
        <end position="263"/>
    </location>
</feature>
<evidence type="ECO:0000259" key="10">
    <source>
        <dbReference type="Pfam" id="PF08501"/>
    </source>
</evidence>
<dbReference type="InterPro" id="IPR022893">
    <property type="entry name" value="Shikimate_DH_fam"/>
</dbReference>
<feature type="binding site" evidence="8">
    <location>
        <position position="222"/>
    </location>
    <ligand>
        <name>shikimate</name>
        <dbReference type="ChEBI" id="CHEBI:36208"/>
    </ligand>
</feature>
<feature type="binding site" evidence="8">
    <location>
        <begin position="15"/>
        <end position="17"/>
    </location>
    <ligand>
        <name>shikimate</name>
        <dbReference type="ChEBI" id="CHEBI:36208"/>
    </ligand>
</feature>
<dbReference type="PANTHER" id="PTHR21089">
    <property type="entry name" value="SHIKIMATE DEHYDROGENASE"/>
    <property type="match status" value="1"/>
</dbReference>
<feature type="active site" description="Proton acceptor" evidence="8">
    <location>
        <position position="66"/>
    </location>
</feature>
<organism evidence="12 13">
    <name type="scientific">Pontibacillus yanchengensis Y32</name>
    <dbReference type="NCBI Taxonomy" id="1385514"/>
    <lineage>
        <taxon>Bacteria</taxon>
        <taxon>Bacillati</taxon>
        <taxon>Bacillota</taxon>
        <taxon>Bacilli</taxon>
        <taxon>Bacillales</taxon>
        <taxon>Bacillaceae</taxon>
        <taxon>Pontibacillus</taxon>
    </lineage>
</organism>
<dbReference type="EC" id="1.1.1.25" evidence="2 8"/>
<evidence type="ECO:0000313" key="13">
    <source>
        <dbReference type="Proteomes" id="UP000030147"/>
    </source>
</evidence>
<dbReference type="PANTHER" id="PTHR21089:SF1">
    <property type="entry name" value="BIFUNCTIONAL 3-DEHYDROQUINATE DEHYDRATASE_SHIKIMATE DEHYDROGENASE, CHLOROPLASTIC"/>
    <property type="match status" value="1"/>
</dbReference>
<dbReference type="GO" id="GO:0019632">
    <property type="term" value="P:shikimate metabolic process"/>
    <property type="evidence" value="ECO:0007669"/>
    <property type="project" value="InterPro"/>
</dbReference>
<keyword evidence="3 8" id="KW-0028">Amino-acid biosynthesis</keyword>
<dbReference type="UniPathway" id="UPA00053">
    <property type="reaction ID" value="UER00087"/>
</dbReference>
<dbReference type="RefSeq" id="WP_036818243.1">
    <property type="nucleotide sequence ID" value="NZ_AVBF01000017.1"/>
</dbReference>
<feature type="domain" description="Quinate/shikimate 5-dehydrogenase/glutamyl-tRNA reductase" evidence="9">
    <location>
        <begin position="118"/>
        <end position="208"/>
    </location>
</feature>
<dbReference type="GO" id="GO:0004764">
    <property type="term" value="F:shikimate 3-dehydrogenase (NADP+) activity"/>
    <property type="evidence" value="ECO:0007669"/>
    <property type="project" value="UniProtKB-UniRule"/>
</dbReference>
<sequence>MGYLFGLIGYPAKHSRSPWIHHHFLDQQHERGLYRIFETSPADLQSTLSSMKQLQVDGFNVTVPYKEDILQYVDTLDPYAEKVGAVNTVLYQDGEWIGYNTDGKGFVRSLLEAYPEVDLSSCKALCIGAGGASRGIYTALLEKNMTRVDIANRTPERANTIVALNDQHTPSLAISLEEAEKSLEQYDIIVQTTSVGMPPNDDQQIISLANVKKGAIVADIVYKPFETVFLEDAKQKGARVLHGHGMLIYQAALAYEIWTNTTIQADELLRKFEQQLKGDETC</sequence>
<evidence type="ECO:0000256" key="6">
    <source>
        <dbReference type="ARBA" id="ARBA00023141"/>
    </source>
</evidence>
<comment type="subunit">
    <text evidence="8">Homodimer.</text>
</comment>
<dbReference type="SUPFAM" id="SSF53223">
    <property type="entry name" value="Aminoacid dehydrogenase-like, N-terminal domain"/>
    <property type="match status" value="1"/>
</dbReference>
<dbReference type="GO" id="GO:0009423">
    <property type="term" value="P:chorismate biosynthetic process"/>
    <property type="evidence" value="ECO:0007669"/>
    <property type="project" value="UniProtKB-UniRule"/>
</dbReference>
<dbReference type="GO" id="GO:0009073">
    <property type="term" value="P:aromatic amino acid family biosynthetic process"/>
    <property type="evidence" value="ECO:0007669"/>
    <property type="project" value="UniProtKB-KW"/>
</dbReference>
<feature type="binding site" evidence="8">
    <location>
        <position position="243"/>
    </location>
    <ligand>
        <name>NADP(+)</name>
        <dbReference type="ChEBI" id="CHEBI:58349"/>
    </ligand>
</feature>
<evidence type="ECO:0000256" key="1">
    <source>
        <dbReference type="ARBA" id="ARBA00004871"/>
    </source>
</evidence>
<evidence type="ECO:0000259" key="9">
    <source>
        <dbReference type="Pfam" id="PF01488"/>
    </source>
</evidence>
<feature type="binding site" evidence="8">
    <location>
        <position position="102"/>
    </location>
    <ligand>
        <name>shikimate</name>
        <dbReference type="ChEBI" id="CHEBI:36208"/>
    </ligand>
</feature>
<dbReference type="InterPro" id="IPR006151">
    <property type="entry name" value="Shikm_DH/Glu-tRNA_Rdtase"/>
</dbReference>
<dbReference type="SUPFAM" id="SSF51735">
    <property type="entry name" value="NAD(P)-binding Rossmann-fold domains"/>
    <property type="match status" value="1"/>
</dbReference>
<evidence type="ECO:0000256" key="2">
    <source>
        <dbReference type="ARBA" id="ARBA00012962"/>
    </source>
</evidence>
<evidence type="ECO:0000313" key="12">
    <source>
        <dbReference type="EMBL" id="KGP73126.1"/>
    </source>
</evidence>
<dbReference type="eggNOG" id="COG0169">
    <property type="taxonomic scope" value="Bacteria"/>
</dbReference>
<comment type="catalytic activity">
    <reaction evidence="7 8">
        <text>shikimate + NADP(+) = 3-dehydroshikimate + NADPH + H(+)</text>
        <dbReference type="Rhea" id="RHEA:17737"/>
        <dbReference type="ChEBI" id="CHEBI:15378"/>
        <dbReference type="ChEBI" id="CHEBI:16630"/>
        <dbReference type="ChEBI" id="CHEBI:36208"/>
        <dbReference type="ChEBI" id="CHEBI:57783"/>
        <dbReference type="ChEBI" id="CHEBI:58349"/>
        <dbReference type="EC" id="1.1.1.25"/>
    </reaction>
</comment>
<feature type="binding site" evidence="8">
    <location>
        <position position="250"/>
    </location>
    <ligand>
        <name>shikimate</name>
        <dbReference type="ChEBI" id="CHEBI:36208"/>
    </ligand>
</feature>
<dbReference type="STRING" id="1385514.N782_07080"/>
<evidence type="ECO:0000256" key="4">
    <source>
        <dbReference type="ARBA" id="ARBA00022857"/>
    </source>
</evidence>
<dbReference type="Pfam" id="PF08501">
    <property type="entry name" value="Shikimate_dh_N"/>
    <property type="match status" value="1"/>
</dbReference>
<keyword evidence="13" id="KW-1185">Reference proteome</keyword>
<dbReference type="NCBIfam" id="TIGR00507">
    <property type="entry name" value="aroE"/>
    <property type="match status" value="1"/>
</dbReference>
<feature type="binding site" evidence="8">
    <location>
        <begin position="152"/>
        <end position="157"/>
    </location>
    <ligand>
        <name>NADP(+)</name>
        <dbReference type="ChEBI" id="CHEBI:58349"/>
    </ligand>
</feature>
<dbReference type="OrthoDB" id="9792692at2"/>
<evidence type="ECO:0000256" key="5">
    <source>
        <dbReference type="ARBA" id="ARBA00023002"/>
    </source>
</evidence>
<proteinExistence type="inferred from homology"/>
<feature type="binding site" evidence="8">
    <location>
        <position position="87"/>
    </location>
    <ligand>
        <name>shikimate</name>
        <dbReference type="ChEBI" id="CHEBI:36208"/>
    </ligand>
</feature>